<keyword evidence="3" id="KW-0645">Protease</keyword>
<name>A0ABT5MFA7_9BURK</name>
<protein>
    <submittedName>
        <fullName evidence="3">CPBP family intramembrane metalloprotease</fullName>
    </submittedName>
</protein>
<evidence type="ECO:0000313" key="4">
    <source>
        <dbReference type="Proteomes" id="UP001528672"/>
    </source>
</evidence>
<dbReference type="InterPro" id="IPR052710">
    <property type="entry name" value="CAAX_protease"/>
</dbReference>
<sequence length="249" mass="27031">MLLPPAALMPLLCAWSGVSYDELGRSSEALQRVVIPLELLSLLWLLLITRWAGWWPGRLQVGPFARLPRVFWSLPVLWGVACAQRLGAVAWPEIDAAEVAWLLLATALVGLTEELMFRGLVVWAARGGRSGRAWLECRALWASAFAFGLFHLPNVASGQALALTGVQVLMATLMGVIFFLARRLSGGLWLPVLMHWAWDFSTIAMQRSASLGPAELSGAAWAAGLNGLLALGALLSLGWFSLRERSGGF</sequence>
<evidence type="ECO:0000313" key="3">
    <source>
        <dbReference type="EMBL" id="MDD0815261.1"/>
    </source>
</evidence>
<feature type="domain" description="CAAX prenyl protease 2/Lysostaphin resistance protein A-like" evidence="2">
    <location>
        <begin position="98"/>
        <end position="200"/>
    </location>
</feature>
<accession>A0ABT5MFA7</accession>
<evidence type="ECO:0000256" key="1">
    <source>
        <dbReference type="SAM" id="Phobius"/>
    </source>
</evidence>
<gene>
    <name evidence="3" type="ORF">PSQ39_11520</name>
</gene>
<feature type="transmembrane region" description="Helical" evidence="1">
    <location>
        <begin position="218"/>
        <end position="242"/>
    </location>
</feature>
<feature type="transmembrane region" description="Helical" evidence="1">
    <location>
        <begin position="158"/>
        <end position="181"/>
    </location>
</feature>
<reference evidence="3 4" key="1">
    <citation type="submission" date="2023-02" db="EMBL/GenBank/DDBJ databases">
        <title>Bacterial whole genome sequence for Curvibacter sp. HBC28.</title>
        <authorList>
            <person name="Le V."/>
            <person name="Ko S.-R."/>
            <person name="Ahn C.-Y."/>
            <person name="Oh H.-M."/>
        </authorList>
    </citation>
    <scope>NUCLEOTIDE SEQUENCE [LARGE SCALE GENOMIC DNA]</scope>
    <source>
        <strain evidence="3 4">HBC28</strain>
    </source>
</reference>
<dbReference type="GO" id="GO:0008237">
    <property type="term" value="F:metallopeptidase activity"/>
    <property type="evidence" value="ECO:0007669"/>
    <property type="project" value="UniProtKB-KW"/>
</dbReference>
<keyword evidence="3" id="KW-0482">Metalloprotease</keyword>
<keyword evidence="1" id="KW-0472">Membrane</keyword>
<keyword evidence="1" id="KW-1133">Transmembrane helix</keyword>
<comment type="caution">
    <text evidence="3">The sequence shown here is derived from an EMBL/GenBank/DDBJ whole genome shotgun (WGS) entry which is preliminary data.</text>
</comment>
<dbReference type="Pfam" id="PF02517">
    <property type="entry name" value="Rce1-like"/>
    <property type="match status" value="1"/>
</dbReference>
<dbReference type="InterPro" id="IPR003675">
    <property type="entry name" value="Rce1/LyrA-like_dom"/>
</dbReference>
<keyword evidence="1" id="KW-0812">Transmembrane</keyword>
<dbReference type="Proteomes" id="UP001528672">
    <property type="component" value="Unassembled WGS sequence"/>
</dbReference>
<organism evidence="3 4">
    <name type="scientific">Curvibacter microcysteis</name>
    <dbReference type="NCBI Taxonomy" id="3026419"/>
    <lineage>
        <taxon>Bacteria</taxon>
        <taxon>Pseudomonadati</taxon>
        <taxon>Pseudomonadota</taxon>
        <taxon>Betaproteobacteria</taxon>
        <taxon>Burkholderiales</taxon>
        <taxon>Comamonadaceae</taxon>
        <taxon>Curvibacter</taxon>
    </lineage>
</organism>
<dbReference type="PANTHER" id="PTHR36435:SF1">
    <property type="entry name" value="CAAX AMINO TERMINAL PROTEASE FAMILY PROTEIN"/>
    <property type="match status" value="1"/>
</dbReference>
<evidence type="ECO:0000259" key="2">
    <source>
        <dbReference type="Pfam" id="PF02517"/>
    </source>
</evidence>
<dbReference type="PANTHER" id="PTHR36435">
    <property type="entry name" value="SLR1288 PROTEIN"/>
    <property type="match status" value="1"/>
</dbReference>
<dbReference type="RefSeq" id="WP_273926914.1">
    <property type="nucleotide sequence ID" value="NZ_JAQSIO010000003.1"/>
</dbReference>
<feature type="transmembrane region" description="Helical" evidence="1">
    <location>
        <begin position="188"/>
        <end position="206"/>
    </location>
</feature>
<keyword evidence="3" id="KW-0378">Hydrolase</keyword>
<keyword evidence="4" id="KW-1185">Reference proteome</keyword>
<proteinExistence type="predicted"/>
<dbReference type="EMBL" id="JAQSIO010000003">
    <property type="protein sequence ID" value="MDD0815261.1"/>
    <property type="molecule type" value="Genomic_DNA"/>
</dbReference>